<dbReference type="SUPFAM" id="SSF53474">
    <property type="entry name" value="alpha/beta-Hydrolases"/>
    <property type="match status" value="1"/>
</dbReference>
<sequence>MLEKIKSHPLCSVLPVVVFIGSIVFQLAVNGVFAAENLSSNKQFVTQVSGSGKPVILIPGLMSDGSVWQQLANSLSKTYQVHIISIAGFASTAAIENPSLTAAKQQLLTYIDTHKLQKPAVIGHSLGGFMSFWLASSAPTKIGAIVSVDGLPFIGPIFTRSNSSTVESLSGQALQIKNMYSNMSQQKLIDQSSYGLSIQASSVESKAKVMNMIQSSDPKTVGQAIYTLMSHDLRQDIAMITSPVLLLGASGGFDTDEQKSAMQRLYAQQLQALPKAQLLMNIHSRHFIMYDDPKWLEDQVKTFLGANL</sequence>
<dbReference type="eggNOG" id="COG0596">
    <property type="taxonomic scope" value="Bacteria"/>
</dbReference>
<evidence type="ECO:0000313" key="3">
    <source>
        <dbReference type="Proteomes" id="UP000006327"/>
    </source>
</evidence>
<comment type="caution">
    <text evidence="2">The sequence shown here is derived from an EMBL/GenBank/DDBJ whole genome shotgun (WGS) entry which is preliminary data.</text>
</comment>
<dbReference type="Gene3D" id="3.40.50.1820">
    <property type="entry name" value="alpha/beta hydrolase"/>
    <property type="match status" value="1"/>
</dbReference>
<dbReference type="InterPro" id="IPR050266">
    <property type="entry name" value="AB_hydrolase_sf"/>
</dbReference>
<keyword evidence="3" id="KW-1185">Reference proteome</keyword>
<dbReference type="EMBL" id="BAEO01000065">
    <property type="protein sequence ID" value="GAC21755.1"/>
    <property type="molecule type" value="Genomic_DNA"/>
</dbReference>
<organism evidence="2 3">
    <name type="scientific">Paraglaciecola arctica BSs20135</name>
    <dbReference type="NCBI Taxonomy" id="493475"/>
    <lineage>
        <taxon>Bacteria</taxon>
        <taxon>Pseudomonadati</taxon>
        <taxon>Pseudomonadota</taxon>
        <taxon>Gammaproteobacteria</taxon>
        <taxon>Alteromonadales</taxon>
        <taxon>Alteromonadaceae</taxon>
        <taxon>Paraglaciecola</taxon>
    </lineage>
</organism>
<gene>
    <name evidence="2" type="ORF">GARC_4818</name>
</gene>
<accession>K6ZEC0</accession>
<proteinExistence type="predicted"/>
<feature type="domain" description="AB hydrolase-1" evidence="1">
    <location>
        <begin position="53"/>
        <end position="293"/>
    </location>
</feature>
<name>K6ZEC0_9ALTE</name>
<evidence type="ECO:0000313" key="2">
    <source>
        <dbReference type="EMBL" id="GAC21755.1"/>
    </source>
</evidence>
<dbReference type="Proteomes" id="UP000006327">
    <property type="component" value="Unassembled WGS sequence"/>
</dbReference>
<reference evidence="2 3" key="1">
    <citation type="journal article" date="2017" name="Antonie Van Leeuwenhoek">
        <title>Rhizobium rhizosphaerae sp. nov., a novel species isolated from rice rhizosphere.</title>
        <authorList>
            <person name="Zhao J.J."/>
            <person name="Zhang J."/>
            <person name="Zhang R.J."/>
            <person name="Zhang C.W."/>
            <person name="Yin H.Q."/>
            <person name="Zhang X.X."/>
        </authorList>
    </citation>
    <scope>NUCLEOTIDE SEQUENCE [LARGE SCALE GENOMIC DNA]</scope>
    <source>
        <strain evidence="2 3">BSs20135</strain>
    </source>
</reference>
<dbReference type="InterPro" id="IPR029058">
    <property type="entry name" value="AB_hydrolase_fold"/>
</dbReference>
<protein>
    <recommendedName>
        <fullName evidence="1">AB hydrolase-1 domain-containing protein</fullName>
    </recommendedName>
</protein>
<dbReference type="RefSeq" id="WP_007625058.1">
    <property type="nucleotide sequence ID" value="NZ_BAEO01000065.1"/>
</dbReference>
<dbReference type="AlphaFoldDB" id="K6ZEC0"/>
<evidence type="ECO:0000259" key="1">
    <source>
        <dbReference type="Pfam" id="PF00561"/>
    </source>
</evidence>
<dbReference type="OrthoDB" id="9779853at2"/>
<dbReference type="Pfam" id="PF00561">
    <property type="entry name" value="Abhydrolase_1"/>
    <property type="match status" value="1"/>
</dbReference>
<dbReference type="PANTHER" id="PTHR43798">
    <property type="entry name" value="MONOACYLGLYCEROL LIPASE"/>
    <property type="match status" value="1"/>
</dbReference>
<dbReference type="STRING" id="493475.GARC_4818"/>
<dbReference type="InterPro" id="IPR000073">
    <property type="entry name" value="AB_hydrolase_1"/>
</dbReference>